<feature type="compositionally biased region" description="Basic and acidic residues" evidence="1">
    <location>
        <begin position="101"/>
        <end position="110"/>
    </location>
</feature>
<dbReference type="Proteomes" id="UP001527925">
    <property type="component" value="Unassembled WGS sequence"/>
</dbReference>
<name>A0ABR4MZ05_9FUNG</name>
<feature type="region of interest" description="Disordered" evidence="1">
    <location>
        <begin position="265"/>
        <end position="343"/>
    </location>
</feature>
<organism evidence="2 3">
    <name type="scientific">Polyrhizophydium stewartii</name>
    <dbReference type="NCBI Taxonomy" id="2732419"/>
    <lineage>
        <taxon>Eukaryota</taxon>
        <taxon>Fungi</taxon>
        <taxon>Fungi incertae sedis</taxon>
        <taxon>Chytridiomycota</taxon>
        <taxon>Chytridiomycota incertae sedis</taxon>
        <taxon>Chytridiomycetes</taxon>
        <taxon>Rhizophydiales</taxon>
        <taxon>Rhizophydiales incertae sedis</taxon>
        <taxon>Polyrhizophydium</taxon>
    </lineage>
</organism>
<feature type="compositionally biased region" description="Basic and acidic residues" evidence="1">
    <location>
        <begin position="301"/>
        <end position="310"/>
    </location>
</feature>
<feature type="compositionally biased region" description="Low complexity" evidence="1">
    <location>
        <begin position="265"/>
        <end position="293"/>
    </location>
</feature>
<proteinExistence type="predicted"/>
<feature type="region of interest" description="Disordered" evidence="1">
    <location>
        <begin position="1"/>
        <end position="51"/>
    </location>
</feature>
<keyword evidence="3" id="KW-1185">Reference proteome</keyword>
<evidence type="ECO:0000313" key="2">
    <source>
        <dbReference type="EMBL" id="KAL2912474.1"/>
    </source>
</evidence>
<accession>A0ABR4MZ05</accession>
<sequence length="343" mass="36419">MAEPEQVRIGLSDAEWTRTSLQRPETASRPVPPPRVRRRAPTPITFRRNDHKRDLASFTVGELEDMLARSQSVLDNDGLLQKLPDKGDSLRAKHKEIESWLERQRARQRELAAATAAAAAAATEATAAPSDAPASDAPAAAAAGASAVEPASAEKQAHDASSAVGALTQHMQALGVGSAGDDASSDAGSHAGSAAGTGTRGGRRGRLADPVHRTRDEVRRAAEAREVRSARGPKPMSLAEAARLHEQQQQLAEDLRLREALEKLQASAGGPALASAAARSAKAASGKSAKTGKTPARPKVTVKEMYRDPRPAVSLDSDSEFDWNERDSDPLSDTSEERFQDDE</sequence>
<dbReference type="EMBL" id="JADGIZ020000064">
    <property type="protein sequence ID" value="KAL2912474.1"/>
    <property type="molecule type" value="Genomic_DNA"/>
</dbReference>
<evidence type="ECO:0000256" key="1">
    <source>
        <dbReference type="SAM" id="MobiDB-lite"/>
    </source>
</evidence>
<gene>
    <name evidence="2" type="ORF">HK105_208046</name>
</gene>
<reference evidence="2 3" key="1">
    <citation type="submission" date="2023-09" db="EMBL/GenBank/DDBJ databases">
        <title>Pangenome analysis of Batrachochytrium dendrobatidis and related Chytrids.</title>
        <authorList>
            <person name="Yacoub M.N."/>
            <person name="Stajich J.E."/>
            <person name="James T.Y."/>
        </authorList>
    </citation>
    <scope>NUCLEOTIDE SEQUENCE [LARGE SCALE GENOMIC DNA]</scope>
    <source>
        <strain evidence="2 3">JEL0888</strain>
    </source>
</reference>
<evidence type="ECO:0000313" key="3">
    <source>
        <dbReference type="Proteomes" id="UP001527925"/>
    </source>
</evidence>
<comment type="caution">
    <text evidence="2">The sequence shown here is derived from an EMBL/GenBank/DDBJ whole genome shotgun (WGS) entry which is preliminary data.</text>
</comment>
<feature type="compositionally biased region" description="Basic and acidic residues" evidence="1">
    <location>
        <begin position="206"/>
        <end position="229"/>
    </location>
</feature>
<feature type="region of interest" description="Disordered" evidence="1">
    <location>
        <begin position="101"/>
        <end position="251"/>
    </location>
</feature>
<protein>
    <submittedName>
        <fullName evidence="2">Uncharacterized protein</fullName>
    </submittedName>
</protein>
<feature type="compositionally biased region" description="Low complexity" evidence="1">
    <location>
        <begin position="173"/>
        <end position="197"/>
    </location>
</feature>
<feature type="compositionally biased region" description="Low complexity" evidence="1">
    <location>
        <begin position="112"/>
        <end position="154"/>
    </location>
</feature>